<dbReference type="Proteomes" id="UP000464524">
    <property type="component" value="Chromosome"/>
</dbReference>
<dbReference type="OrthoDB" id="9787298at2"/>
<keyword evidence="4" id="KW-1185">Reference proteome</keyword>
<dbReference type="PROSITE" id="PS00061">
    <property type="entry name" value="ADH_SHORT"/>
    <property type="match status" value="1"/>
</dbReference>
<name>A0A857JK49_9ALTE</name>
<organism evidence="3 4">
    <name type="scientific">Paraglaciecola mesophila</name>
    <dbReference type="NCBI Taxonomy" id="197222"/>
    <lineage>
        <taxon>Bacteria</taxon>
        <taxon>Pseudomonadati</taxon>
        <taxon>Pseudomonadota</taxon>
        <taxon>Gammaproteobacteria</taxon>
        <taxon>Alteromonadales</taxon>
        <taxon>Alteromonadaceae</taxon>
        <taxon>Paraglaciecola</taxon>
    </lineage>
</organism>
<dbReference type="RefSeq" id="WP_160179115.1">
    <property type="nucleotide sequence ID" value="NZ_CP047656.1"/>
</dbReference>
<protein>
    <submittedName>
        <fullName evidence="3">3-oxoacyl-[acyl-carrier-protein] reductase FabG</fullName>
        <ecNumber evidence="3">1.1.1.100</ecNumber>
    </submittedName>
</protein>
<dbReference type="FunFam" id="3.40.50.720:FF:000084">
    <property type="entry name" value="Short-chain dehydrogenase reductase"/>
    <property type="match status" value="1"/>
</dbReference>
<dbReference type="PRINTS" id="PR00081">
    <property type="entry name" value="GDHRDH"/>
</dbReference>
<evidence type="ECO:0000313" key="3">
    <source>
        <dbReference type="EMBL" id="QHJ11361.1"/>
    </source>
</evidence>
<reference evidence="3 4" key="1">
    <citation type="submission" date="2019-12" db="EMBL/GenBank/DDBJ databases">
        <title>Genome sequencing and assembly of endphytes of Porphyra tenera.</title>
        <authorList>
            <person name="Park J.M."/>
            <person name="Shin R."/>
            <person name="Jo S.H."/>
        </authorList>
    </citation>
    <scope>NUCLEOTIDE SEQUENCE [LARGE SCALE GENOMIC DNA]</scope>
    <source>
        <strain evidence="3 4">GPM4</strain>
    </source>
</reference>
<dbReference type="KEGG" id="pmes:FX988_01590"/>
<dbReference type="InterPro" id="IPR057326">
    <property type="entry name" value="KR_dom"/>
</dbReference>
<sequence length="262" mass="27567">MKNTLTPSELFSLKGKSALVVGASGALGGAAAHALAAAGANLTLTGSNSETLKSLAQGMEHYGVSITVHIGRPETQDDAQQMINTATQSSPLDIVVCASGTSVVKPITDMQPDEFDKVMDANVRQSWLVCRAASKVMIEQNRGGKFILVSSVRAHFATPAGTSAYGTSKAAINMLTRSLAVELGPHNICVNAIAPTVFRSSLTSWLFEPESADKRQQVLNRIPLGRLGEPEDFNGIFMFLASAASNLITGEIINIDGGFSCN</sequence>
<dbReference type="InterPro" id="IPR002347">
    <property type="entry name" value="SDR_fam"/>
</dbReference>
<dbReference type="EMBL" id="CP047656">
    <property type="protein sequence ID" value="QHJ11361.1"/>
    <property type="molecule type" value="Genomic_DNA"/>
</dbReference>
<dbReference type="PANTHER" id="PTHR42760">
    <property type="entry name" value="SHORT-CHAIN DEHYDROGENASES/REDUCTASES FAMILY MEMBER"/>
    <property type="match status" value="1"/>
</dbReference>
<dbReference type="Pfam" id="PF13561">
    <property type="entry name" value="adh_short_C2"/>
    <property type="match status" value="1"/>
</dbReference>
<dbReference type="CDD" id="cd05233">
    <property type="entry name" value="SDR_c"/>
    <property type="match status" value="1"/>
</dbReference>
<dbReference type="GO" id="GO:0004316">
    <property type="term" value="F:3-oxoacyl-[acyl-carrier-protein] reductase (NADPH) activity"/>
    <property type="evidence" value="ECO:0007669"/>
    <property type="project" value="UniProtKB-EC"/>
</dbReference>
<dbReference type="InterPro" id="IPR020904">
    <property type="entry name" value="Sc_DH/Rdtase_CS"/>
</dbReference>
<evidence type="ECO:0000259" key="2">
    <source>
        <dbReference type="SMART" id="SM00822"/>
    </source>
</evidence>
<feature type="domain" description="Ketoreductase" evidence="2">
    <location>
        <begin position="16"/>
        <end position="196"/>
    </location>
</feature>
<dbReference type="SMART" id="SM00822">
    <property type="entry name" value="PKS_KR"/>
    <property type="match status" value="1"/>
</dbReference>
<comment type="similarity">
    <text evidence="1">Belongs to the short-chain dehydrogenases/reductases (SDR) family.</text>
</comment>
<proteinExistence type="inferred from homology"/>
<evidence type="ECO:0000256" key="1">
    <source>
        <dbReference type="ARBA" id="ARBA00006484"/>
    </source>
</evidence>
<dbReference type="InterPro" id="IPR036291">
    <property type="entry name" value="NAD(P)-bd_dom_sf"/>
</dbReference>
<accession>A0A857JK49</accession>
<dbReference type="Gene3D" id="3.40.50.720">
    <property type="entry name" value="NAD(P)-binding Rossmann-like Domain"/>
    <property type="match status" value="1"/>
</dbReference>
<keyword evidence="3" id="KW-0560">Oxidoreductase</keyword>
<gene>
    <name evidence="3" type="ORF">FX988_01590</name>
</gene>
<evidence type="ECO:0000313" key="4">
    <source>
        <dbReference type="Proteomes" id="UP000464524"/>
    </source>
</evidence>
<dbReference type="AlphaFoldDB" id="A0A857JK49"/>
<dbReference type="PRINTS" id="PR00080">
    <property type="entry name" value="SDRFAMILY"/>
</dbReference>
<dbReference type="EC" id="1.1.1.100" evidence="3"/>
<dbReference type="SUPFAM" id="SSF51735">
    <property type="entry name" value="NAD(P)-binding Rossmann-fold domains"/>
    <property type="match status" value="1"/>
</dbReference>